<sequence>MSNDPFVDGALRPTTSNATSLRSSHPRPQASQTSLRSGAGSAASTRTRQTREHFAPSLSRRAPSRALRRVEDDVLADSDSERDNVKAPSNTRLRRVRRLSPDTRTKPKPKQEEEISIVHRQPDGNFIREIPGEAEALKRHLMAQELLDEEQIKGELV</sequence>
<accession>A0A6H0XVU5</accession>
<dbReference type="EMBL" id="CP051141">
    <property type="protein sequence ID" value="QIW98780.1"/>
    <property type="molecule type" value="Genomic_DNA"/>
</dbReference>
<feature type="compositionally biased region" description="Polar residues" evidence="1">
    <location>
        <begin position="13"/>
        <end position="23"/>
    </location>
</feature>
<feature type="compositionally biased region" description="Polar residues" evidence="1">
    <location>
        <begin position="29"/>
        <end position="47"/>
    </location>
</feature>
<protein>
    <submittedName>
        <fullName evidence="2">Uncharacterized protein</fullName>
    </submittedName>
</protein>
<evidence type="ECO:0000256" key="1">
    <source>
        <dbReference type="SAM" id="MobiDB-lite"/>
    </source>
</evidence>
<keyword evidence="3" id="KW-1185">Reference proteome</keyword>
<gene>
    <name evidence="2" type="ORF">AMS68_004298</name>
</gene>
<dbReference type="Proteomes" id="UP000503462">
    <property type="component" value="Chromosome 3"/>
</dbReference>
<name>A0A6H0XVU5_9PEZI</name>
<organism evidence="2 3">
    <name type="scientific">Peltaster fructicola</name>
    <dbReference type="NCBI Taxonomy" id="286661"/>
    <lineage>
        <taxon>Eukaryota</taxon>
        <taxon>Fungi</taxon>
        <taxon>Dikarya</taxon>
        <taxon>Ascomycota</taxon>
        <taxon>Pezizomycotina</taxon>
        <taxon>Dothideomycetes</taxon>
        <taxon>Dothideomycetes incertae sedis</taxon>
        <taxon>Peltaster</taxon>
    </lineage>
</organism>
<feature type="compositionally biased region" description="Basic and acidic residues" evidence="1">
    <location>
        <begin position="99"/>
        <end position="115"/>
    </location>
</feature>
<proteinExistence type="predicted"/>
<evidence type="ECO:0000313" key="2">
    <source>
        <dbReference type="EMBL" id="QIW98780.1"/>
    </source>
</evidence>
<feature type="region of interest" description="Disordered" evidence="1">
    <location>
        <begin position="1"/>
        <end position="115"/>
    </location>
</feature>
<reference evidence="2 3" key="1">
    <citation type="journal article" date="2016" name="Sci. Rep.">
        <title>Peltaster fructicola genome reveals evolution from an invasive phytopathogen to an ectophytic parasite.</title>
        <authorList>
            <person name="Xu C."/>
            <person name="Chen H."/>
            <person name="Gleason M.L."/>
            <person name="Xu J.R."/>
            <person name="Liu H."/>
            <person name="Zhang R."/>
            <person name="Sun G."/>
        </authorList>
    </citation>
    <scope>NUCLEOTIDE SEQUENCE [LARGE SCALE GENOMIC DNA]</scope>
    <source>
        <strain evidence="2 3">LNHT1506</strain>
    </source>
</reference>
<evidence type="ECO:0000313" key="3">
    <source>
        <dbReference type="Proteomes" id="UP000503462"/>
    </source>
</evidence>
<dbReference type="OrthoDB" id="3910509at2759"/>
<dbReference type="AlphaFoldDB" id="A0A6H0XVU5"/>